<feature type="domain" description="PAS" evidence="14">
    <location>
        <begin position="182"/>
        <end position="234"/>
    </location>
</feature>
<dbReference type="SMART" id="SM00388">
    <property type="entry name" value="HisKA"/>
    <property type="match status" value="1"/>
</dbReference>
<dbReference type="Gene3D" id="1.10.287.130">
    <property type="match status" value="1"/>
</dbReference>
<dbReference type="PROSITE" id="PS50109">
    <property type="entry name" value="HIS_KIN"/>
    <property type="match status" value="1"/>
</dbReference>
<dbReference type="Gene3D" id="3.30.450.40">
    <property type="match status" value="1"/>
</dbReference>
<dbReference type="Pfam" id="PF02518">
    <property type="entry name" value="HATPase_c"/>
    <property type="match status" value="1"/>
</dbReference>
<comment type="subcellular location">
    <subcellularLocation>
        <location evidence="2">Membrane</location>
        <topology evidence="2">Multi-pass membrane protein</topology>
    </subcellularLocation>
</comment>
<evidence type="ECO:0000256" key="3">
    <source>
        <dbReference type="ARBA" id="ARBA00012438"/>
    </source>
</evidence>
<dbReference type="InterPro" id="IPR004358">
    <property type="entry name" value="Sig_transdc_His_kin-like_C"/>
</dbReference>
<name>A0A2M8J307_9RHOB</name>
<dbReference type="GO" id="GO:0016020">
    <property type="term" value="C:membrane"/>
    <property type="evidence" value="ECO:0007669"/>
    <property type="project" value="UniProtKB-SubCell"/>
</dbReference>
<comment type="catalytic activity">
    <reaction evidence="1">
        <text>ATP + protein L-histidine = ADP + protein N-phospho-L-histidine.</text>
        <dbReference type="EC" id="2.7.13.3"/>
    </reaction>
</comment>
<dbReference type="InterPro" id="IPR003594">
    <property type="entry name" value="HATPase_dom"/>
</dbReference>
<dbReference type="NCBIfam" id="TIGR00229">
    <property type="entry name" value="sensory_box"/>
    <property type="match status" value="1"/>
</dbReference>
<reference evidence="15 16" key="1">
    <citation type="journal article" date="2018" name="Int. J. Syst. Evol. Microbiol.">
        <title>Pseudooceanicola lipolyticus sp. nov., a marine alphaproteobacterium, reclassification of Oceanicola flagellatus as Pseudooceanicola flagellatus comb. nov. and emended description of the genus Pseudooceanicola.</title>
        <authorList>
            <person name="Huang M.-M."/>
            <person name="Guo L.-L."/>
            <person name="Wu Y.-H."/>
            <person name="Lai Q.-L."/>
            <person name="Shao Z.-Z."/>
            <person name="Wang C.-S."/>
            <person name="Wu M."/>
            <person name="Xu X.-W."/>
        </authorList>
    </citation>
    <scope>NUCLEOTIDE SEQUENCE [LARGE SCALE GENOMIC DNA]</scope>
    <source>
        <strain evidence="15 16">157</strain>
    </source>
</reference>
<dbReference type="SUPFAM" id="SSF55781">
    <property type="entry name" value="GAF domain-like"/>
    <property type="match status" value="1"/>
</dbReference>
<evidence type="ECO:0000256" key="8">
    <source>
        <dbReference type="ARBA" id="ARBA00022777"/>
    </source>
</evidence>
<dbReference type="SUPFAM" id="SSF55874">
    <property type="entry name" value="ATPase domain of HSP90 chaperone/DNA topoisomerase II/histidine kinase"/>
    <property type="match status" value="1"/>
</dbReference>
<dbReference type="Pfam" id="PF00512">
    <property type="entry name" value="HisKA"/>
    <property type="match status" value="1"/>
</dbReference>
<evidence type="ECO:0000256" key="7">
    <source>
        <dbReference type="ARBA" id="ARBA00022741"/>
    </source>
</evidence>
<dbReference type="PROSITE" id="PS50112">
    <property type="entry name" value="PAS"/>
    <property type="match status" value="1"/>
</dbReference>
<proteinExistence type="predicted"/>
<dbReference type="PANTHER" id="PTHR42878">
    <property type="entry name" value="TWO-COMPONENT HISTIDINE KINASE"/>
    <property type="match status" value="1"/>
</dbReference>
<gene>
    <name evidence="15" type="ORF">CVM52_08235</name>
</gene>
<keyword evidence="10" id="KW-1133">Transmembrane helix</keyword>
<evidence type="ECO:0000313" key="15">
    <source>
        <dbReference type="EMBL" id="PJE37166.1"/>
    </source>
</evidence>
<dbReference type="EC" id="2.7.13.3" evidence="3"/>
<evidence type="ECO:0000256" key="11">
    <source>
        <dbReference type="ARBA" id="ARBA00023012"/>
    </source>
</evidence>
<evidence type="ECO:0000256" key="9">
    <source>
        <dbReference type="ARBA" id="ARBA00022840"/>
    </source>
</evidence>
<dbReference type="CDD" id="cd00075">
    <property type="entry name" value="HATPase"/>
    <property type="match status" value="1"/>
</dbReference>
<keyword evidence="8" id="KW-0418">Kinase</keyword>
<evidence type="ECO:0000256" key="2">
    <source>
        <dbReference type="ARBA" id="ARBA00004141"/>
    </source>
</evidence>
<dbReference type="InterPro" id="IPR029016">
    <property type="entry name" value="GAF-like_dom_sf"/>
</dbReference>
<dbReference type="CDD" id="cd00082">
    <property type="entry name" value="HisKA"/>
    <property type="match status" value="1"/>
</dbReference>
<sequence length="545" mass="59943">MLTNLRERMSKRKKAAKCDETLRELYLLAVSPNLSFSEKVDSLLRLGRSALGASMGIVSRINDGKYEVLFSSGPDWAPAPGTRFDLNGTYCVHTLLADEVKHFHAAGTSEIATHPCYLEFGLESYIGVPIKIGGQTFGTVNFSSPEARRPFRREEIEMIRFIGFWFASEWQKQQEHDQLFRQSTILKAALQSVPDPVVTLDAERRIQSANPAAERTFGYAASELIGRQVSALYHDMGDYEDRTQTYTEARHEKIDGVDLHYRRKSGESFVGKTTAEPLFSEQGDFLGYLGVVQEKPAAGAAEQRRSQLFATVSHELRAPVASILSSLKLLEMKGAGDPEKTAKWLTAATANARRLQTLIDDILDVESLSQTKPNTQARAINLNGLLDQAATGMRDFAEEHAVNLKLCHSPELARVMGDSGQIVQVLTNLISNAIKASPAQGVVSLGLTKELDGFWVRDRGKGIPEEFQPYLFDRFTRAAESYDSVRSGSGLGMSIVKSIVDHHMGSLSFDSKPGKGTVFTVRLPQSEAGNGLDAEPAVLKRALSA</sequence>
<dbReference type="PRINTS" id="PR00344">
    <property type="entry name" value="BCTRLSENSOR"/>
</dbReference>
<keyword evidence="12" id="KW-0472">Membrane</keyword>
<dbReference type="Gene3D" id="3.30.450.20">
    <property type="entry name" value="PAS domain"/>
    <property type="match status" value="1"/>
</dbReference>
<dbReference type="OrthoDB" id="7179697at2"/>
<feature type="domain" description="Histidine kinase" evidence="13">
    <location>
        <begin position="311"/>
        <end position="527"/>
    </location>
</feature>
<dbReference type="EMBL" id="PGTB01000020">
    <property type="protein sequence ID" value="PJE37166.1"/>
    <property type="molecule type" value="Genomic_DNA"/>
</dbReference>
<dbReference type="InterPro" id="IPR036890">
    <property type="entry name" value="HATPase_C_sf"/>
</dbReference>
<dbReference type="InterPro" id="IPR036097">
    <property type="entry name" value="HisK_dim/P_sf"/>
</dbReference>
<keyword evidence="9" id="KW-0067">ATP-binding</keyword>
<dbReference type="InterPro" id="IPR000014">
    <property type="entry name" value="PAS"/>
</dbReference>
<dbReference type="GO" id="GO:0030295">
    <property type="term" value="F:protein kinase activator activity"/>
    <property type="evidence" value="ECO:0007669"/>
    <property type="project" value="TreeGrafter"/>
</dbReference>
<dbReference type="SMART" id="SM00387">
    <property type="entry name" value="HATPase_c"/>
    <property type="match status" value="1"/>
</dbReference>
<dbReference type="Proteomes" id="UP000231553">
    <property type="component" value="Unassembled WGS sequence"/>
</dbReference>
<dbReference type="Pfam" id="PF01590">
    <property type="entry name" value="GAF"/>
    <property type="match status" value="1"/>
</dbReference>
<comment type="caution">
    <text evidence="15">The sequence shown here is derived from an EMBL/GenBank/DDBJ whole genome shotgun (WGS) entry which is preliminary data.</text>
</comment>
<dbReference type="GO" id="GO:0000156">
    <property type="term" value="F:phosphorelay response regulator activity"/>
    <property type="evidence" value="ECO:0007669"/>
    <property type="project" value="TreeGrafter"/>
</dbReference>
<dbReference type="InterPro" id="IPR013767">
    <property type="entry name" value="PAS_fold"/>
</dbReference>
<dbReference type="GO" id="GO:0005524">
    <property type="term" value="F:ATP binding"/>
    <property type="evidence" value="ECO:0007669"/>
    <property type="project" value="UniProtKB-KW"/>
</dbReference>
<dbReference type="SUPFAM" id="SSF55785">
    <property type="entry name" value="PYP-like sensor domain (PAS domain)"/>
    <property type="match status" value="1"/>
</dbReference>
<organism evidence="15 16">
    <name type="scientific">Pseudooceanicola lipolyticus</name>
    <dbReference type="NCBI Taxonomy" id="2029104"/>
    <lineage>
        <taxon>Bacteria</taxon>
        <taxon>Pseudomonadati</taxon>
        <taxon>Pseudomonadota</taxon>
        <taxon>Alphaproteobacteria</taxon>
        <taxon>Rhodobacterales</taxon>
        <taxon>Paracoccaceae</taxon>
        <taxon>Pseudooceanicola</taxon>
    </lineage>
</organism>
<evidence type="ECO:0000256" key="10">
    <source>
        <dbReference type="ARBA" id="ARBA00022989"/>
    </source>
</evidence>
<dbReference type="RefSeq" id="WP_100162031.1">
    <property type="nucleotide sequence ID" value="NZ_PGTB01000020.1"/>
</dbReference>
<dbReference type="GO" id="GO:0000155">
    <property type="term" value="F:phosphorelay sensor kinase activity"/>
    <property type="evidence" value="ECO:0007669"/>
    <property type="project" value="InterPro"/>
</dbReference>
<dbReference type="GO" id="GO:0007234">
    <property type="term" value="P:osmosensory signaling via phosphorelay pathway"/>
    <property type="evidence" value="ECO:0007669"/>
    <property type="project" value="TreeGrafter"/>
</dbReference>
<dbReference type="AlphaFoldDB" id="A0A2M8J307"/>
<evidence type="ECO:0000313" key="16">
    <source>
        <dbReference type="Proteomes" id="UP000231553"/>
    </source>
</evidence>
<evidence type="ECO:0000256" key="1">
    <source>
        <dbReference type="ARBA" id="ARBA00000085"/>
    </source>
</evidence>
<dbReference type="GO" id="GO:0006355">
    <property type="term" value="P:regulation of DNA-templated transcription"/>
    <property type="evidence" value="ECO:0007669"/>
    <property type="project" value="InterPro"/>
</dbReference>
<dbReference type="PANTHER" id="PTHR42878:SF7">
    <property type="entry name" value="SENSOR HISTIDINE KINASE GLRK"/>
    <property type="match status" value="1"/>
</dbReference>
<keyword evidence="5" id="KW-0808">Transferase</keyword>
<keyword evidence="11" id="KW-0902">Two-component regulatory system</keyword>
<evidence type="ECO:0000256" key="6">
    <source>
        <dbReference type="ARBA" id="ARBA00022692"/>
    </source>
</evidence>
<dbReference type="FunFam" id="3.30.565.10:FF:000006">
    <property type="entry name" value="Sensor histidine kinase WalK"/>
    <property type="match status" value="1"/>
</dbReference>
<evidence type="ECO:0000259" key="13">
    <source>
        <dbReference type="PROSITE" id="PS50109"/>
    </source>
</evidence>
<keyword evidence="4" id="KW-0597">Phosphoprotein</keyword>
<keyword evidence="7" id="KW-0547">Nucleotide-binding</keyword>
<dbReference type="Gene3D" id="3.30.565.10">
    <property type="entry name" value="Histidine kinase-like ATPase, C-terminal domain"/>
    <property type="match status" value="1"/>
</dbReference>
<dbReference type="InterPro" id="IPR005467">
    <property type="entry name" value="His_kinase_dom"/>
</dbReference>
<evidence type="ECO:0000256" key="4">
    <source>
        <dbReference type="ARBA" id="ARBA00022553"/>
    </source>
</evidence>
<keyword evidence="6" id="KW-0812">Transmembrane</keyword>
<dbReference type="InterPro" id="IPR050351">
    <property type="entry name" value="BphY/WalK/GraS-like"/>
</dbReference>
<evidence type="ECO:0000259" key="14">
    <source>
        <dbReference type="PROSITE" id="PS50112"/>
    </source>
</evidence>
<dbReference type="CDD" id="cd00130">
    <property type="entry name" value="PAS"/>
    <property type="match status" value="1"/>
</dbReference>
<dbReference type="InterPro" id="IPR003661">
    <property type="entry name" value="HisK_dim/P_dom"/>
</dbReference>
<dbReference type="SMART" id="SM00091">
    <property type="entry name" value="PAS"/>
    <property type="match status" value="1"/>
</dbReference>
<protein>
    <recommendedName>
        <fullName evidence="3">histidine kinase</fullName>
        <ecNumber evidence="3">2.7.13.3</ecNumber>
    </recommendedName>
</protein>
<keyword evidence="16" id="KW-1185">Reference proteome</keyword>
<evidence type="ECO:0000256" key="5">
    <source>
        <dbReference type="ARBA" id="ARBA00022679"/>
    </source>
</evidence>
<evidence type="ECO:0000256" key="12">
    <source>
        <dbReference type="ARBA" id="ARBA00023136"/>
    </source>
</evidence>
<dbReference type="SUPFAM" id="SSF47384">
    <property type="entry name" value="Homodimeric domain of signal transducing histidine kinase"/>
    <property type="match status" value="1"/>
</dbReference>
<dbReference type="InterPro" id="IPR035965">
    <property type="entry name" value="PAS-like_dom_sf"/>
</dbReference>
<accession>A0A2M8J307</accession>
<dbReference type="Pfam" id="PF00989">
    <property type="entry name" value="PAS"/>
    <property type="match status" value="1"/>
</dbReference>
<dbReference type="InterPro" id="IPR003018">
    <property type="entry name" value="GAF"/>
</dbReference>